<sequence>MSKGKQIGGEAEESDVCKNDSNPHEKGLLGEDSGNSFWIISNSLPPKRFNSCETNGREDDRINVIGKDHNISKKEMLEENFSNAPWNITHNSPPPENISTANGKGIEGPSWYAFWFHEGGVGGSSNVEPQDADYSQVPQLSDEVENQILARVPRSEYWKFPLVNKRILGLMKSGELFKIRRELGVKESSVFIFATGDSSWWAFDRQFSSRRKLPDLPADSCFYAGDKESLCAGWGVAFKSLGNELLVIGASTSIVSYSGDGMAIYTCCPDTEATELQWRPLECGRNRLSNFILNCSVMVA</sequence>
<gene>
    <name evidence="4" type="ORF">JCGZ_10129</name>
</gene>
<dbReference type="STRING" id="180498.A0A067LP76"/>
<keyword evidence="2" id="KW-0677">Repeat</keyword>
<organism evidence="4 5">
    <name type="scientific">Jatropha curcas</name>
    <name type="common">Barbados nut</name>
    <dbReference type="NCBI Taxonomy" id="180498"/>
    <lineage>
        <taxon>Eukaryota</taxon>
        <taxon>Viridiplantae</taxon>
        <taxon>Streptophyta</taxon>
        <taxon>Embryophyta</taxon>
        <taxon>Tracheophyta</taxon>
        <taxon>Spermatophyta</taxon>
        <taxon>Magnoliopsida</taxon>
        <taxon>eudicotyledons</taxon>
        <taxon>Gunneridae</taxon>
        <taxon>Pentapetalae</taxon>
        <taxon>rosids</taxon>
        <taxon>fabids</taxon>
        <taxon>Malpighiales</taxon>
        <taxon>Euphorbiaceae</taxon>
        <taxon>Crotonoideae</taxon>
        <taxon>Jatropheae</taxon>
        <taxon>Jatropha</taxon>
    </lineage>
</organism>
<keyword evidence="1" id="KW-0880">Kelch repeat</keyword>
<evidence type="ECO:0000256" key="2">
    <source>
        <dbReference type="ARBA" id="ARBA00022737"/>
    </source>
</evidence>
<proteinExistence type="predicted"/>
<evidence type="ECO:0000313" key="5">
    <source>
        <dbReference type="Proteomes" id="UP000027138"/>
    </source>
</evidence>
<dbReference type="GO" id="GO:0005829">
    <property type="term" value="C:cytosol"/>
    <property type="evidence" value="ECO:0007669"/>
    <property type="project" value="TreeGrafter"/>
</dbReference>
<dbReference type="Proteomes" id="UP000027138">
    <property type="component" value="Unassembled WGS sequence"/>
</dbReference>
<evidence type="ECO:0000313" key="4">
    <source>
        <dbReference type="EMBL" id="KDP46289.1"/>
    </source>
</evidence>
<dbReference type="AlphaFoldDB" id="A0A067LP76"/>
<feature type="region of interest" description="Disordered" evidence="3">
    <location>
        <begin position="1"/>
        <end position="34"/>
    </location>
</feature>
<reference evidence="4 5" key="1">
    <citation type="journal article" date="2014" name="PLoS ONE">
        <title>Global Analysis of Gene Expression Profiles in Physic Nut (Jatropha curcas L.) Seedlings Exposed to Salt Stress.</title>
        <authorList>
            <person name="Zhang L."/>
            <person name="Zhang C."/>
            <person name="Wu P."/>
            <person name="Chen Y."/>
            <person name="Li M."/>
            <person name="Jiang H."/>
            <person name="Wu G."/>
        </authorList>
    </citation>
    <scope>NUCLEOTIDE SEQUENCE [LARGE SCALE GENOMIC DNA]</scope>
    <source>
        <strain evidence="5">cv. GZQX0401</strain>
        <tissue evidence="4">Young leaves</tissue>
    </source>
</reference>
<dbReference type="EMBL" id="KK914219">
    <property type="protein sequence ID" value="KDP46289.1"/>
    <property type="molecule type" value="Genomic_DNA"/>
</dbReference>
<accession>A0A067LP76</accession>
<dbReference type="PANTHER" id="PTHR46122">
    <property type="entry name" value="GALACTOSE OXIDASE/KELCH REPEAT PROTEIN-RELATED"/>
    <property type="match status" value="1"/>
</dbReference>
<dbReference type="OrthoDB" id="191037at2759"/>
<dbReference type="InterPro" id="IPR052439">
    <property type="entry name" value="F-box/Kelch-repeat"/>
</dbReference>
<dbReference type="PANTHER" id="PTHR46122:SF5">
    <property type="entry name" value="F-BOX DOMAIN-CONTAINING PROTEIN"/>
    <property type="match status" value="1"/>
</dbReference>
<keyword evidence="5" id="KW-1185">Reference proteome</keyword>
<protein>
    <submittedName>
        <fullName evidence="4">Uncharacterized protein</fullName>
    </submittedName>
</protein>
<name>A0A067LP76_JATCU</name>
<evidence type="ECO:0000256" key="3">
    <source>
        <dbReference type="SAM" id="MobiDB-lite"/>
    </source>
</evidence>
<evidence type="ECO:0000256" key="1">
    <source>
        <dbReference type="ARBA" id="ARBA00022441"/>
    </source>
</evidence>
<feature type="compositionally biased region" description="Basic and acidic residues" evidence="3">
    <location>
        <begin position="15"/>
        <end position="29"/>
    </location>
</feature>